<name>A0A934Q0G5_9BURK</name>
<reference evidence="2" key="1">
    <citation type="submission" date="2020-12" db="EMBL/GenBank/DDBJ databases">
        <title>Ramlibacter sp. nov., isolated from a freshwater alga, Cryptomonas.</title>
        <authorList>
            <person name="Kim H.M."/>
            <person name="Jeon C.O."/>
        </authorList>
    </citation>
    <scope>NUCLEOTIDE SEQUENCE</scope>
    <source>
        <strain evidence="2">CrO1</strain>
    </source>
</reference>
<feature type="region of interest" description="Disordered" evidence="1">
    <location>
        <begin position="31"/>
        <end position="131"/>
    </location>
</feature>
<dbReference type="EMBL" id="JAEDAO010000001">
    <property type="protein sequence ID" value="MBK0392022.1"/>
    <property type="molecule type" value="Genomic_DNA"/>
</dbReference>
<comment type="caution">
    <text evidence="2">The sequence shown here is derived from an EMBL/GenBank/DDBJ whole genome shotgun (WGS) entry which is preliminary data.</text>
</comment>
<evidence type="ECO:0000313" key="3">
    <source>
        <dbReference type="Proteomes" id="UP000617041"/>
    </source>
</evidence>
<dbReference type="AlphaFoldDB" id="A0A934Q0G5"/>
<protein>
    <submittedName>
        <fullName evidence="2">Uncharacterized protein</fullName>
    </submittedName>
</protein>
<evidence type="ECO:0000256" key="1">
    <source>
        <dbReference type="SAM" id="MobiDB-lite"/>
    </source>
</evidence>
<evidence type="ECO:0000313" key="2">
    <source>
        <dbReference type="EMBL" id="MBK0392022.1"/>
    </source>
</evidence>
<sequence length="131" mass="12558">MRPVVLLAVLLLAACDRGGAKVDGVVQTKAPGHIAAGGKTSGEVIAASPEDEKAGTSGPAGTPGIPQGSGGNTGGTALGGALGQQPTANVPPPPVRSEKAGTAPASEDVKTGVQPQPPGVRSDAPDKAGQK</sequence>
<dbReference type="RefSeq" id="WP_200786980.1">
    <property type="nucleotide sequence ID" value="NZ_JAEDAO010000001.1"/>
</dbReference>
<gene>
    <name evidence="2" type="ORF">I8E28_05420</name>
</gene>
<dbReference type="Proteomes" id="UP000617041">
    <property type="component" value="Unassembled WGS sequence"/>
</dbReference>
<proteinExistence type="predicted"/>
<dbReference type="PROSITE" id="PS51257">
    <property type="entry name" value="PROKAR_LIPOPROTEIN"/>
    <property type="match status" value="1"/>
</dbReference>
<accession>A0A934Q0G5</accession>
<feature type="compositionally biased region" description="Gly residues" evidence="1">
    <location>
        <begin position="67"/>
        <end position="82"/>
    </location>
</feature>
<keyword evidence="3" id="KW-1185">Reference proteome</keyword>
<organism evidence="2 3">
    <name type="scientific">Ramlibacter algicola</name>
    <dbReference type="NCBI Taxonomy" id="2795217"/>
    <lineage>
        <taxon>Bacteria</taxon>
        <taxon>Pseudomonadati</taxon>
        <taxon>Pseudomonadota</taxon>
        <taxon>Betaproteobacteria</taxon>
        <taxon>Burkholderiales</taxon>
        <taxon>Comamonadaceae</taxon>
        <taxon>Ramlibacter</taxon>
    </lineage>
</organism>